<protein>
    <submittedName>
        <fullName evidence="3">Extracellular solute-binding protein</fullName>
    </submittedName>
</protein>
<dbReference type="OrthoDB" id="9787283at2"/>
<sequence>MKQKILKSLLISTFALGTLAACSSNKASDTSAKADNEFKITTVRWSDWGDDFTKGYLEEAEKNSGIDVDWDVYVSSDWGDKKSVLLAGGDLPDAFLGSNVFSDVEIAQNQSLFVPLENLIDENMPNLSAILKKEPKIKAMITSPDGHIYSLPKKLPMRPLIANQLFINKKWLDQLGLEMPETYEDFIKVLTAFKEKDANGNGDVNDEIPYGAGNVDQTFSFILPFNNRLGADNTYELSLKGDKPVYLRTEQSYKDGIKWMHEAYKKGLIDTELYTQDESMSVAKRMDKEVARVGVSAGWTADATFGLHADEYVALTPVKGPDGNRYVFSDPEHYNYARNELLITTKCSDPSALLKWADQFYADDASIQTFYGSFDIATEKTDTGYTVLPPKNGKSADEWAWINSLRDFGPKYVGDDFNSKVKIDTTQGDGLKLQLDKEINQYALPAFPNVTYSQDELIKLSSIYVDINSYVKQMASKWVVEGGIDNEWDEYVKQLEAMGLKDFMKIHNDAYKRYQEIAD</sequence>
<name>A0A4Y9JCV0_9STRE</name>
<dbReference type="PROSITE" id="PS51257">
    <property type="entry name" value="PROKAR_LIPOPROTEIN"/>
    <property type="match status" value="1"/>
</dbReference>
<dbReference type="InterPro" id="IPR050490">
    <property type="entry name" value="Bact_solute-bd_prot1"/>
</dbReference>
<dbReference type="PANTHER" id="PTHR43649">
    <property type="entry name" value="ARABINOSE-BINDING PROTEIN-RELATED"/>
    <property type="match status" value="1"/>
</dbReference>
<feature type="signal peptide" evidence="2">
    <location>
        <begin position="1"/>
        <end position="20"/>
    </location>
</feature>
<organism evidence="3 4">
    <name type="scientific">Streptococcus cuniculi</name>
    <dbReference type="NCBI Taxonomy" id="1432788"/>
    <lineage>
        <taxon>Bacteria</taxon>
        <taxon>Bacillati</taxon>
        <taxon>Bacillota</taxon>
        <taxon>Bacilli</taxon>
        <taxon>Lactobacillales</taxon>
        <taxon>Streptococcaceae</taxon>
        <taxon>Streptococcus</taxon>
    </lineage>
</organism>
<proteinExistence type="predicted"/>
<dbReference type="RefSeq" id="WP_135181693.1">
    <property type="nucleotide sequence ID" value="NZ_JADGKZ010000005.1"/>
</dbReference>
<dbReference type="SUPFAM" id="SSF53850">
    <property type="entry name" value="Periplasmic binding protein-like II"/>
    <property type="match status" value="1"/>
</dbReference>
<dbReference type="PANTHER" id="PTHR43649:SF33">
    <property type="entry name" value="POLYGALACTURONAN_RHAMNOGALACTURONAN-BINDING PROTEIN YTCQ"/>
    <property type="match status" value="1"/>
</dbReference>
<comment type="caution">
    <text evidence="3">The sequence shown here is derived from an EMBL/GenBank/DDBJ whole genome shotgun (WGS) entry which is preliminary data.</text>
</comment>
<reference evidence="3 4" key="1">
    <citation type="submission" date="2019-03" db="EMBL/GenBank/DDBJ databases">
        <title>Diversity of the mouse oral microbiome.</title>
        <authorList>
            <person name="Joseph S."/>
            <person name="Aduse-Opoku J."/>
            <person name="Curtis M."/>
            <person name="Wade W."/>
            <person name="Hashim A."/>
        </authorList>
    </citation>
    <scope>NUCLEOTIDE SEQUENCE [LARGE SCALE GENOMIC DNA]</scope>
    <source>
        <strain evidence="3 4">WM131</strain>
    </source>
</reference>
<evidence type="ECO:0000256" key="1">
    <source>
        <dbReference type="ARBA" id="ARBA00022729"/>
    </source>
</evidence>
<dbReference type="EMBL" id="SPPD01000005">
    <property type="protein sequence ID" value="TFU98008.1"/>
    <property type="molecule type" value="Genomic_DNA"/>
</dbReference>
<evidence type="ECO:0000313" key="3">
    <source>
        <dbReference type="EMBL" id="TFU98008.1"/>
    </source>
</evidence>
<dbReference type="Proteomes" id="UP000297253">
    <property type="component" value="Unassembled WGS sequence"/>
</dbReference>
<dbReference type="Gene3D" id="3.40.190.10">
    <property type="entry name" value="Periplasmic binding protein-like II"/>
    <property type="match status" value="2"/>
</dbReference>
<evidence type="ECO:0000313" key="4">
    <source>
        <dbReference type="Proteomes" id="UP000297253"/>
    </source>
</evidence>
<gene>
    <name evidence="3" type="ORF">E4T82_04605</name>
</gene>
<keyword evidence="1 2" id="KW-0732">Signal</keyword>
<accession>A0A4Y9JCV0</accession>
<evidence type="ECO:0000256" key="2">
    <source>
        <dbReference type="SAM" id="SignalP"/>
    </source>
</evidence>
<dbReference type="AlphaFoldDB" id="A0A4Y9JCV0"/>
<feature type="chain" id="PRO_5039038302" evidence="2">
    <location>
        <begin position="21"/>
        <end position="519"/>
    </location>
</feature>